<keyword evidence="1" id="KW-0812">Transmembrane</keyword>
<sequence length="122" mass="13690">MQVNGKGCVFEQPPVSSLSEKTVSRDLIADDGKPNTTYWFELPQCYLAEHAGWNDWQLKVVSVGDKLKGTETVLWMHSPYGNFKTIPTGIYGKLNTLSSLLSLVVLPFWALIYVCYTGYHAN</sequence>
<evidence type="ECO:0000256" key="1">
    <source>
        <dbReference type="SAM" id="Phobius"/>
    </source>
</evidence>
<name>A0ABS1BP78_9NEIS</name>
<reference evidence="2 3" key="1">
    <citation type="journal article" date="2021" name="Pathogens">
        <title>Isolation and Characterization of Kingella bonacorsii sp. nov., A Novel Kingella Species Detected in a Stable Periodontitis Subject.</title>
        <authorList>
            <person name="Antezack A."/>
            <person name="Boxberger M."/>
            <person name="Rolland C."/>
            <person name="Monnet-Corti V."/>
            <person name="La Scola B."/>
        </authorList>
    </citation>
    <scope>NUCLEOTIDE SEQUENCE [LARGE SCALE GENOMIC DNA]</scope>
    <source>
        <strain evidence="2 3">Marseille-Q4569</strain>
    </source>
</reference>
<keyword evidence="1" id="KW-0472">Membrane</keyword>
<protein>
    <submittedName>
        <fullName evidence="2">Uncharacterized protein</fullName>
    </submittedName>
</protein>
<gene>
    <name evidence="2" type="ORF">JDW22_00120</name>
</gene>
<keyword evidence="3" id="KW-1185">Reference proteome</keyword>
<proteinExistence type="predicted"/>
<accession>A0ABS1BP78</accession>
<keyword evidence="1" id="KW-1133">Transmembrane helix</keyword>
<evidence type="ECO:0000313" key="2">
    <source>
        <dbReference type="EMBL" id="MBK0395023.1"/>
    </source>
</evidence>
<dbReference type="RefSeq" id="WP_200520869.1">
    <property type="nucleotide sequence ID" value="NZ_JAEHNZ010000001.1"/>
</dbReference>
<comment type="caution">
    <text evidence="2">The sequence shown here is derived from an EMBL/GenBank/DDBJ whole genome shotgun (WGS) entry which is preliminary data.</text>
</comment>
<dbReference type="Proteomes" id="UP000614058">
    <property type="component" value="Unassembled WGS sequence"/>
</dbReference>
<feature type="transmembrane region" description="Helical" evidence="1">
    <location>
        <begin position="100"/>
        <end position="119"/>
    </location>
</feature>
<dbReference type="EMBL" id="JAEHNZ010000001">
    <property type="protein sequence ID" value="MBK0395023.1"/>
    <property type="molecule type" value="Genomic_DNA"/>
</dbReference>
<organism evidence="2 3">
    <name type="scientific">Kingella bonacorsii</name>
    <dbReference type="NCBI Taxonomy" id="2796361"/>
    <lineage>
        <taxon>Bacteria</taxon>
        <taxon>Pseudomonadati</taxon>
        <taxon>Pseudomonadota</taxon>
        <taxon>Betaproteobacteria</taxon>
        <taxon>Neisseriales</taxon>
        <taxon>Neisseriaceae</taxon>
        <taxon>Kingella</taxon>
    </lineage>
</organism>
<evidence type="ECO:0000313" key="3">
    <source>
        <dbReference type="Proteomes" id="UP000614058"/>
    </source>
</evidence>